<dbReference type="Gene3D" id="1.10.540.10">
    <property type="entry name" value="Acyl-CoA dehydrogenase/oxidase, N-terminal domain"/>
    <property type="match status" value="1"/>
</dbReference>
<dbReference type="InterPro" id="IPR009100">
    <property type="entry name" value="AcylCoA_DH/oxidase_NM_dom_sf"/>
</dbReference>
<dbReference type="InterPro" id="IPR036250">
    <property type="entry name" value="AcylCo_DH-like_C"/>
</dbReference>
<dbReference type="PIRSF" id="PIRSF016578">
    <property type="entry name" value="HsaA"/>
    <property type="match status" value="1"/>
</dbReference>
<evidence type="ECO:0000256" key="1">
    <source>
        <dbReference type="ARBA" id="ARBA00023002"/>
    </source>
</evidence>
<dbReference type="InterPro" id="IPR046373">
    <property type="entry name" value="Acyl-CoA_Oxase/DH_mid-dom_sf"/>
</dbReference>
<dbReference type="AlphaFoldDB" id="A0A370H5V7"/>
<dbReference type="InterPro" id="IPR037069">
    <property type="entry name" value="AcylCoA_DH/ox_N_sf"/>
</dbReference>
<gene>
    <name evidence="4" type="ORF">DFR68_107554</name>
</gene>
<dbReference type="RefSeq" id="WP_068029935.1">
    <property type="nucleotide sequence ID" value="NZ_QQAZ01000007.1"/>
</dbReference>
<dbReference type="PANTHER" id="PTHR43884">
    <property type="entry name" value="ACYL-COA DEHYDROGENASE"/>
    <property type="match status" value="1"/>
</dbReference>
<name>A0A370H5V7_9NOCA</name>
<organism evidence="4 5">
    <name type="scientific">Nocardia mexicana</name>
    <dbReference type="NCBI Taxonomy" id="279262"/>
    <lineage>
        <taxon>Bacteria</taxon>
        <taxon>Bacillati</taxon>
        <taxon>Actinomycetota</taxon>
        <taxon>Actinomycetes</taxon>
        <taxon>Mycobacteriales</taxon>
        <taxon>Nocardiaceae</taxon>
        <taxon>Nocardia</taxon>
    </lineage>
</organism>
<dbReference type="InterPro" id="IPR013786">
    <property type="entry name" value="AcylCoA_DH/ox_N"/>
</dbReference>
<dbReference type="SUPFAM" id="SSF47203">
    <property type="entry name" value="Acyl-CoA dehydrogenase C-terminal domain-like"/>
    <property type="match status" value="1"/>
</dbReference>
<dbReference type="GO" id="GO:0003995">
    <property type="term" value="F:acyl-CoA dehydrogenase activity"/>
    <property type="evidence" value="ECO:0007669"/>
    <property type="project" value="TreeGrafter"/>
</dbReference>
<keyword evidence="5" id="KW-1185">Reference proteome</keyword>
<dbReference type="OrthoDB" id="3404950at2"/>
<dbReference type="SUPFAM" id="SSF56645">
    <property type="entry name" value="Acyl-CoA dehydrogenase NM domain-like"/>
    <property type="match status" value="1"/>
</dbReference>
<dbReference type="Gene3D" id="1.20.140.10">
    <property type="entry name" value="Butyryl-CoA Dehydrogenase, subunit A, domain 3"/>
    <property type="match status" value="1"/>
</dbReference>
<dbReference type="Gene3D" id="2.40.110.10">
    <property type="entry name" value="Butyryl-CoA Dehydrogenase, subunit A, domain 2"/>
    <property type="match status" value="1"/>
</dbReference>
<dbReference type="GO" id="GO:0050660">
    <property type="term" value="F:flavin adenine dinucleotide binding"/>
    <property type="evidence" value="ECO:0007669"/>
    <property type="project" value="InterPro"/>
</dbReference>
<comment type="caution">
    <text evidence="4">The sequence shown here is derived from an EMBL/GenBank/DDBJ whole genome shotgun (WGS) entry which is preliminary data.</text>
</comment>
<evidence type="ECO:0000313" key="5">
    <source>
        <dbReference type="Proteomes" id="UP000255355"/>
    </source>
</evidence>
<dbReference type="PANTHER" id="PTHR43884:SF12">
    <property type="entry name" value="ISOVALERYL-COA DEHYDROGENASE, MITOCHONDRIAL-RELATED"/>
    <property type="match status" value="1"/>
</dbReference>
<dbReference type="Pfam" id="PF02771">
    <property type="entry name" value="Acyl-CoA_dh_N"/>
    <property type="match status" value="1"/>
</dbReference>
<dbReference type="Proteomes" id="UP000255355">
    <property type="component" value="Unassembled WGS sequence"/>
</dbReference>
<evidence type="ECO:0000259" key="2">
    <source>
        <dbReference type="Pfam" id="PF02771"/>
    </source>
</evidence>
<feature type="domain" description="Acyl-CoA dehydrogenase/oxidase N-terminal" evidence="2">
    <location>
        <begin position="30"/>
        <end position="98"/>
    </location>
</feature>
<dbReference type="InterPro" id="IPR013107">
    <property type="entry name" value="Acyl-CoA_DH_C"/>
</dbReference>
<dbReference type="EMBL" id="QQAZ01000007">
    <property type="protein sequence ID" value="RDI49426.1"/>
    <property type="molecule type" value="Genomic_DNA"/>
</dbReference>
<feature type="domain" description="Acyl-CoA dehydrogenase C-terminal" evidence="3">
    <location>
        <begin position="250"/>
        <end position="379"/>
    </location>
</feature>
<dbReference type="STRING" id="1210089.GCA_001613165_06989"/>
<keyword evidence="1" id="KW-0560">Oxidoreductase</keyword>
<sequence length="403" mass="43541">MSTFTDKATPVVSQRDQLFARATELVPRLLARQADVDAHRRIPEESVAELAAAGMFQLSAPRDYGGYALSMSDYVEVMAELARGCPATAWVTAICNSSAWQAGIFPLAGQDEVFAAGPGTRLASVPQAKLGKARRAEGGIHIEHARWFFNSGVTLADWVVNGITVVDEQDNPLDLVLCLIPTSQLRINNDWHTTGLRGTQSVSTEATNVFVPAHRTVSSLEVLGGRYSTPYGMDQPLFHGASVPTLALFVAPCGIGIAEAALERFKAKSEKRAVAYTTIDNQADDAVAQAGVGEARMKIDAARALLRTAAADVDRRAADGMEMPVAERIRARTQCSYALRLSWEAVDLLYDLSGGSAIAELEPMQRYWRDLKTATLHGLLTSSTTLPLQGRVELGREPNALFV</sequence>
<evidence type="ECO:0000313" key="4">
    <source>
        <dbReference type="EMBL" id="RDI49426.1"/>
    </source>
</evidence>
<proteinExistence type="predicted"/>
<dbReference type="Pfam" id="PF08028">
    <property type="entry name" value="Acyl-CoA_dh_2"/>
    <property type="match status" value="1"/>
</dbReference>
<reference evidence="4 5" key="1">
    <citation type="submission" date="2018-07" db="EMBL/GenBank/DDBJ databases">
        <title>Genomic Encyclopedia of Type Strains, Phase IV (KMG-IV): sequencing the most valuable type-strain genomes for metagenomic binning, comparative biology and taxonomic classification.</title>
        <authorList>
            <person name="Goeker M."/>
        </authorList>
    </citation>
    <scope>NUCLEOTIDE SEQUENCE [LARGE SCALE GENOMIC DNA]</scope>
    <source>
        <strain evidence="4 5">DSM 44952</strain>
    </source>
</reference>
<evidence type="ECO:0000259" key="3">
    <source>
        <dbReference type="Pfam" id="PF08028"/>
    </source>
</evidence>
<accession>A0A370H5V7</accession>
<protein>
    <submittedName>
        <fullName evidence="4">Alkylation response protein AidB-like acyl-CoA dehydrogenase</fullName>
    </submittedName>
</protein>